<reference evidence="1 2" key="1">
    <citation type="submission" date="2016-10" db="EMBL/GenBank/DDBJ databases">
        <title>Complete genome sequences of three Cupriavidus strains isolated from various Malaysian environments.</title>
        <authorList>
            <person name="Abdullah A.A.-A."/>
            <person name="Shafie N.A.H."/>
            <person name="Lau N.S."/>
        </authorList>
    </citation>
    <scope>NUCLEOTIDE SEQUENCE [LARGE SCALE GENOMIC DNA]</scope>
    <source>
        <strain evidence="1 2">USMAA1020</strain>
    </source>
</reference>
<gene>
    <name evidence="1" type="ORF">BKK80_13920</name>
</gene>
<protein>
    <submittedName>
        <fullName evidence="1">Uncharacterized protein</fullName>
    </submittedName>
</protein>
<evidence type="ECO:0000313" key="2">
    <source>
        <dbReference type="Proteomes" id="UP000177515"/>
    </source>
</evidence>
<sequence>MPKSPTHQQILAMPLRQQARALEEQRHKSRMAMLTRMDAQLALLEAEQSALKAAGLDIHGSEIETDAFGKILRLPAVAFGSAEARHLNALLTVGFKIEKQDSCGSRAHLLLKKGRLRLGMSVDTEVLIKVDQARARAAAAPAEEVGTAA</sequence>
<organism evidence="1 2">
    <name type="scientific">Cupriavidus malaysiensis</name>
    <dbReference type="NCBI Taxonomy" id="367825"/>
    <lineage>
        <taxon>Bacteria</taxon>
        <taxon>Pseudomonadati</taxon>
        <taxon>Pseudomonadota</taxon>
        <taxon>Betaproteobacteria</taxon>
        <taxon>Burkholderiales</taxon>
        <taxon>Burkholderiaceae</taxon>
        <taxon>Cupriavidus</taxon>
    </lineage>
</organism>
<name>A0ABM6F5P5_9BURK</name>
<dbReference type="RefSeq" id="WP_071069984.1">
    <property type="nucleotide sequence ID" value="NZ_CP017754.1"/>
</dbReference>
<accession>A0ABM6F5P5</accession>
<keyword evidence="2" id="KW-1185">Reference proteome</keyword>
<evidence type="ECO:0000313" key="1">
    <source>
        <dbReference type="EMBL" id="AOZ06793.1"/>
    </source>
</evidence>
<proteinExistence type="predicted"/>
<dbReference type="EMBL" id="CP017754">
    <property type="protein sequence ID" value="AOZ06793.1"/>
    <property type="molecule type" value="Genomic_DNA"/>
</dbReference>
<dbReference type="Proteomes" id="UP000177515">
    <property type="component" value="Chromosome 1"/>
</dbReference>